<name>A0A856QVH0_9GAMM</name>
<dbReference type="PANTHER" id="PTHR13136:SF11">
    <property type="entry name" value="TESTIS-EXPRESSED PROTEIN 30"/>
    <property type="match status" value="1"/>
</dbReference>
<dbReference type="KEGG" id="hbh:E4T21_03355"/>
<evidence type="ECO:0000259" key="1">
    <source>
        <dbReference type="Pfam" id="PF20408"/>
    </source>
</evidence>
<gene>
    <name evidence="2" type="ORF">E4T21_03355</name>
</gene>
<evidence type="ECO:0000313" key="3">
    <source>
        <dbReference type="Proteomes" id="UP000324285"/>
    </source>
</evidence>
<feature type="domain" description="KANL3/Tex30 alpha/beta hydrolase-like" evidence="1">
    <location>
        <begin position="2"/>
        <end position="193"/>
    </location>
</feature>
<dbReference type="EMBL" id="CP038437">
    <property type="protein sequence ID" value="QEM83891.2"/>
    <property type="molecule type" value="Genomic_DNA"/>
</dbReference>
<accession>A0A856QVH0</accession>
<dbReference type="Proteomes" id="UP000324285">
    <property type="component" value="Chromosome"/>
</dbReference>
<dbReference type="Pfam" id="PF20408">
    <property type="entry name" value="Abhydrolase_11"/>
    <property type="match status" value="1"/>
</dbReference>
<dbReference type="InterPro" id="IPR026555">
    <property type="entry name" value="NSL3/Tex30"/>
</dbReference>
<sequence length="202" mass="22037">MHGAGAGQASDFLVAWRNALATQGVQTLAVEFSYMQRMLEEGRRRPPPKVSVLVEELRQWHALLSQTGGEPLWLGGKSMGGRVASMLAAESGSGEEIPGLVLAGYPFHPVGKPDRLRLEHWPGLHCPVLVLQGKRDPFGMQAEVEGYGLTELAPQSLVHWLEDGDHDWAARRLSGATQQGLIEEAAKVTAEFMLGHRLCPDD</sequence>
<protein>
    <submittedName>
        <fullName evidence="2">Dienelactone hydrolase</fullName>
    </submittedName>
</protein>
<evidence type="ECO:0000313" key="2">
    <source>
        <dbReference type="EMBL" id="QEM83891.2"/>
    </source>
</evidence>
<dbReference type="AlphaFoldDB" id="A0A856QVH0"/>
<dbReference type="GO" id="GO:0016787">
    <property type="term" value="F:hydrolase activity"/>
    <property type="evidence" value="ECO:0007669"/>
    <property type="project" value="UniProtKB-KW"/>
</dbReference>
<dbReference type="InterPro" id="IPR029058">
    <property type="entry name" value="AB_hydrolase_fold"/>
</dbReference>
<dbReference type="SUPFAM" id="SSF53474">
    <property type="entry name" value="alpha/beta-Hydrolases"/>
    <property type="match status" value="1"/>
</dbReference>
<proteinExistence type="predicted"/>
<reference evidence="2" key="1">
    <citation type="submission" date="2021-02" db="EMBL/GenBank/DDBJ databases">
        <title>Strain Y2R2, a novel species of the genus Halomonas.</title>
        <authorList>
            <person name="Huang H."/>
        </authorList>
    </citation>
    <scope>NUCLEOTIDE SEQUENCE</scope>
    <source>
        <strain evidence="2">Y2R2</strain>
    </source>
</reference>
<dbReference type="PANTHER" id="PTHR13136">
    <property type="entry name" value="TESTIS DEVELOPMENT PROTEIN PRTD"/>
    <property type="match status" value="1"/>
</dbReference>
<keyword evidence="2" id="KW-0378">Hydrolase</keyword>
<organism evidence="2 3">
    <name type="scientific">Halomonas binhaiensis</name>
    <dbReference type="NCBI Taxonomy" id="2562282"/>
    <lineage>
        <taxon>Bacteria</taxon>
        <taxon>Pseudomonadati</taxon>
        <taxon>Pseudomonadota</taxon>
        <taxon>Gammaproteobacteria</taxon>
        <taxon>Oceanospirillales</taxon>
        <taxon>Halomonadaceae</taxon>
        <taxon>Halomonas</taxon>
    </lineage>
</organism>
<keyword evidence="3" id="KW-1185">Reference proteome</keyword>
<dbReference type="InterPro" id="IPR046879">
    <property type="entry name" value="KANL3/Tex30_Abhydrolase"/>
</dbReference>
<dbReference type="Gene3D" id="3.40.50.1820">
    <property type="entry name" value="alpha/beta hydrolase"/>
    <property type="match status" value="1"/>
</dbReference>